<feature type="compositionally biased region" description="Basic and acidic residues" evidence="2">
    <location>
        <begin position="96"/>
        <end position="164"/>
    </location>
</feature>
<proteinExistence type="inferred from homology"/>
<feature type="region of interest" description="Disordered" evidence="2">
    <location>
        <begin position="1"/>
        <end position="22"/>
    </location>
</feature>
<comment type="similarity">
    <text evidence="1">Belongs to the plant dehydrin family.</text>
</comment>
<dbReference type="GO" id="GO:0009737">
    <property type="term" value="P:response to abscisic acid"/>
    <property type="evidence" value="ECO:0007669"/>
    <property type="project" value="TreeGrafter"/>
</dbReference>
<dbReference type="STRING" id="93759.A0A1R3JAV4"/>
<dbReference type="GO" id="GO:0016020">
    <property type="term" value="C:membrane"/>
    <property type="evidence" value="ECO:0007669"/>
    <property type="project" value="TreeGrafter"/>
</dbReference>
<evidence type="ECO:0000313" key="4">
    <source>
        <dbReference type="Proteomes" id="UP000187203"/>
    </source>
</evidence>
<gene>
    <name evidence="3" type="ORF">COLO4_17991</name>
</gene>
<evidence type="ECO:0000256" key="1">
    <source>
        <dbReference type="ARBA" id="ARBA00008403"/>
    </source>
</evidence>
<dbReference type="InterPro" id="IPR030513">
    <property type="entry name" value="Dehydrin_CS"/>
</dbReference>
<evidence type="ECO:0000313" key="3">
    <source>
        <dbReference type="EMBL" id="OMO91955.1"/>
    </source>
</evidence>
<dbReference type="GO" id="GO:0009631">
    <property type="term" value="P:cold acclimation"/>
    <property type="evidence" value="ECO:0007669"/>
    <property type="project" value="TreeGrafter"/>
</dbReference>
<keyword evidence="4" id="KW-1185">Reference proteome</keyword>
<sequence>MEGHHNHHAEGDQNKAVETTDRGMFDFMKKKDDDVTMADAYKPPAAEEEKPTLLEKLHRSDSSSVSLISPYNGDLGDHKEEATEHKDTTNIPTENPEEKKGFLDKIKEKLPGQHKKPEEGTAHDVHPPAEGEPKEKGILEKIKEKIPGCHGHKTEDHLDKPKDN</sequence>
<reference evidence="4" key="1">
    <citation type="submission" date="2013-09" db="EMBL/GenBank/DDBJ databases">
        <title>Corchorus olitorius genome sequencing.</title>
        <authorList>
            <person name="Alam M."/>
            <person name="Haque M.S."/>
            <person name="Islam M.S."/>
            <person name="Emdad E.M."/>
            <person name="Islam M.M."/>
            <person name="Ahmed B."/>
            <person name="Halim A."/>
            <person name="Hossen Q.M.M."/>
            <person name="Hossain M.Z."/>
            <person name="Ahmed R."/>
            <person name="Khan M.M."/>
            <person name="Islam R."/>
            <person name="Rashid M.M."/>
            <person name="Khan S.A."/>
            <person name="Rahman M.S."/>
            <person name="Alam M."/>
            <person name="Yahiya A.S."/>
            <person name="Khan M.S."/>
            <person name="Azam M.S."/>
            <person name="Haque T."/>
            <person name="Lashkar M.Z.H."/>
            <person name="Akhand A.I."/>
            <person name="Morshed G."/>
            <person name="Roy S."/>
            <person name="Uddin K.S."/>
            <person name="Rabeya T."/>
            <person name="Hossain A.S."/>
            <person name="Chowdhury A."/>
            <person name="Snigdha A.R."/>
            <person name="Mortoza M.S."/>
            <person name="Matin S.A."/>
            <person name="Hoque S.M.E."/>
            <person name="Islam M.K."/>
            <person name="Roy D.K."/>
            <person name="Haider R."/>
            <person name="Moosa M.M."/>
            <person name="Elias S.M."/>
            <person name="Hasan A.M."/>
            <person name="Jahan S."/>
            <person name="Shafiuddin M."/>
            <person name="Mahmood N."/>
            <person name="Shommy N.S."/>
        </authorList>
    </citation>
    <scope>NUCLEOTIDE SEQUENCE [LARGE SCALE GENOMIC DNA]</scope>
    <source>
        <strain evidence="4">cv. O-4</strain>
    </source>
</reference>
<feature type="compositionally biased region" description="Basic and acidic residues" evidence="2">
    <location>
        <begin position="75"/>
        <end position="88"/>
    </location>
</feature>
<evidence type="ECO:0000256" key="2">
    <source>
        <dbReference type="SAM" id="MobiDB-lite"/>
    </source>
</evidence>
<dbReference type="GO" id="GO:0005829">
    <property type="term" value="C:cytosol"/>
    <property type="evidence" value="ECO:0007669"/>
    <property type="project" value="TreeGrafter"/>
</dbReference>
<dbReference type="PROSITE" id="PS00823">
    <property type="entry name" value="DEHYDRIN_2"/>
    <property type="match status" value="1"/>
</dbReference>
<protein>
    <submittedName>
        <fullName evidence="3">Dehydrin</fullName>
    </submittedName>
</protein>
<dbReference type="OrthoDB" id="1934367at2759"/>
<dbReference type="AlphaFoldDB" id="A0A1R3JAV4"/>
<dbReference type="GO" id="GO:0009414">
    <property type="term" value="P:response to water deprivation"/>
    <property type="evidence" value="ECO:0007669"/>
    <property type="project" value="UniProtKB-ARBA"/>
</dbReference>
<name>A0A1R3JAV4_9ROSI</name>
<feature type="region of interest" description="Disordered" evidence="2">
    <location>
        <begin position="55"/>
        <end position="164"/>
    </location>
</feature>
<organism evidence="3 4">
    <name type="scientific">Corchorus olitorius</name>
    <dbReference type="NCBI Taxonomy" id="93759"/>
    <lineage>
        <taxon>Eukaryota</taxon>
        <taxon>Viridiplantae</taxon>
        <taxon>Streptophyta</taxon>
        <taxon>Embryophyta</taxon>
        <taxon>Tracheophyta</taxon>
        <taxon>Spermatophyta</taxon>
        <taxon>Magnoliopsida</taxon>
        <taxon>eudicotyledons</taxon>
        <taxon>Gunneridae</taxon>
        <taxon>Pentapetalae</taxon>
        <taxon>rosids</taxon>
        <taxon>malvids</taxon>
        <taxon>Malvales</taxon>
        <taxon>Malvaceae</taxon>
        <taxon>Grewioideae</taxon>
        <taxon>Apeibeae</taxon>
        <taxon>Corchorus</taxon>
    </lineage>
</organism>
<dbReference type="Proteomes" id="UP000187203">
    <property type="component" value="Unassembled WGS sequence"/>
</dbReference>
<dbReference type="EMBL" id="AWUE01016404">
    <property type="protein sequence ID" value="OMO91955.1"/>
    <property type="molecule type" value="Genomic_DNA"/>
</dbReference>
<dbReference type="InterPro" id="IPR000167">
    <property type="entry name" value="Dehydrin"/>
</dbReference>
<dbReference type="GO" id="GO:0046872">
    <property type="term" value="F:metal ion binding"/>
    <property type="evidence" value="ECO:0007669"/>
    <property type="project" value="UniProtKB-ARBA"/>
</dbReference>
<accession>A0A1R3JAV4</accession>
<dbReference type="PANTHER" id="PTHR33346">
    <property type="entry name" value="DEHYDRIN XERO 2-RELATED"/>
    <property type="match status" value="1"/>
</dbReference>
<comment type="caution">
    <text evidence="3">The sequence shown here is derived from an EMBL/GenBank/DDBJ whole genome shotgun (WGS) entry which is preliminary data.</text>
</comment>
<dbReference type="PANTHER" id="PTHR33346:SF2">
    <property type="entry name" value="DEHYDRIN ERD14"/>
    <property type="match status" value="1"/>
</dbReference>